<evidence type="ECO:0000256" key="1">
    <source>
        <dbReference type="ARBA" id="ARBA00004459"/>
    </source>
</evidence>
<evidence type="ECO:0000256" key="12">
    <source>
        <dbReference type="SAM" id="SignalP"/>
    </source>
</evidence>
<evidence type="ECO:0000256" key="8">
    <source>
        <dbReference type="ARBA" id="ARBA00023139"/>
    </source>
</evidence>
<evidence type="ECO:0000256" key="11">
    <source>
        <dbReference type="SAM" id="MobiDB-lite"/>
    </source>
</evidence>
<dbReference type="RefSeq" id="WP_052061168.1">
    <property type="nucleotide sequence ID" value="NZ_CAMRWY010000012.1"/>
</dbReference>
<dbReference type="SUPFAM" id="SSF50370">
    <property type="entry name" value="Ricin B-like lectins"/>
    <property type="match status" value="1"/>
</dbReference>
<dbReference type="GeneID" id="82322276"/>
<dbReference type="InterPro" id="IPR015957">
    <property type="entry name" value="CDtoxinA"/>
</dbReference>
<keyword evidence="4 12" id="KW-0732">Signal</keyword>
<keyword evidence="8" id="KW-0564">Palmitate</keyword>
<dbReference type="Gene3D" id="2.80.10.50">
    <property type="match status" value="1"/>
</dbReference>
<evidence type="ECO:0000256" key="5">
    <source>
        <dbReference type="ARBA" id="ARBA00022734"/>
    </source>
</evidence>
<accession>A0A4U8TNF7</accession>
<keyword evidence="9" id="KW-0998">Cell outer membrane</keyword>
<dbReference type="Pfam" id="PF03498">
    <property type="entry name" value="CDtoxinA"/>
    <property type="match status" value="1"/>
</dbReference>
<evidence type="ECO:0000256" key="10">
    <source>
        <dbReference type="ARBA" id="ARBA00023288"/>
    </source>
</evidence>
<keyword evidence="14" id="KW-1185">Reference proteome</keyword>
<name>A0A4U8TNF7_9HELI</name>
<dbReference type="OrthoDB" id="5353389at2"/>
<dbReference type="PIRSF" id="PIRSF036516">
    <property type="entry name" value="CDT_A"/>
    <property type="match status" value="1"/>
</dbReference>
<evidence type="ECO:0000256" key="3">
    <source>
        <dbReference type="ARBA" id="ARBA00022656"/>
    </source>
</evidence>
<dbReference type="InterPro" id="IPR035992">
    <property type="entry name" value="Ricin_B-like_lectins"/>
</dbReference>
<organism evidence="13 14">
    <name type="scientific">Helicobacter japonicus</name>
    <dbReference type="NCBI Taxonomy" id="425400"/>
    <lineage>
        <taxon>Bacteria</taxon>
        <taxon>Pseudomonadati</taxon>
        <taxon>Campylobacterota</taxon>
        <taxon>Epsilonproteobacteria</taxon>
        <taxon>Campylobacterales</taxon>
        <taxon>Helicobacteraceae</taxon>
        <taxon>Helicobacter</taxon>
    </lineage>
</organism>
<dbReference type="InterPro" id="IPR003558">
    <property type="entry name" value="CDtoxinA/C"/>
</dbReference>
<dbReference type="Proteomes" id="UP000029707">
    <property type="component" value="Unassembled WGS sequence"/>
</dbReference>
<evidence type="ECO:0000256" key="9">
    <source>
        <dbReference type="ARBA" id="ARBA00023237"/>
    </source>
</evidence>
<keyword evidence="7" id="KW-0472">Membrane</keyword>
<feature type="chain" id="PRO_5020735113" description="Cytolethal distending toxin subunit A" evidence="12">
    <location>
        <begin position="23"/>
        <end position="238"/>
    </location>
</feature>
<dbReference type="GO" id="GO:0009279">
    <property type="term" value="C:cell outer membrane"/>
    <property type="evidence" value="ECO:0007669"/>
    <property type="project" value="UniProtKB-SubCell"/>
</dbReference>
<keyword evidence="5" id="KW-0430">Lectin</keyword>
<keyword evidence="3" id="KW-0800">Toxin</keyword>
<protein>
    <recommendedName>
        <fullName evidence="2">Cytolethal distending toxin subunit A</fullName>
    </recommendedName>
</protein>
<proteinExistence type="predicted"/>
<keyword evidence="10" id="KW-0449">Lipoprotein</keyword>
<evidence type="ECO:0000256" key="6">
    <source>
        <dbReference type="ARBA" id="ARBA00023026"/>
    </source>
</evidence>
<dbReference type="AlphaFoldDB" id="A0A4U8TNF7"/>
<evidence type="ECO:0000256" key="2">
    <source>
        <dbReference type="ARBA" id="ARBA00016112"/>
    </source>
</evidence>
<feature type="signal peptide" evidence="12">
    <location>
        <begin position="1"/>
        <end position="22"/>
    </location>
</feature>
<dbReference type="PROSITE" id="PS50231">
    <property type="entry name" value="RICIN_B_LECTIN"/>
    <property type="match status" value="1"/>
</dbReference>
<evidence type="ECO:0000313" key="13">
    <source>
        <dbReference type="EMBL" id="TLE02017.1"/>
    </source>
</evidence>
<gene>
    <name evidence="13" type="ORF">LS65_004085</name>
</gene>
<dbReference type="CDD" id="cd23414">
    <property type="entry name" value="beta-trefoil_Ricin_CdtA"/>
    <property type="match status" value="1"/>
</dbReference>
<dbReference type="PRINTS" id="PR01387">
    <property type="entry name" value="CDTOXINA"/>
</dbReference>
<keyword evidence="6" id="KW-0843">Virulence</keyword>
<dbReference type="GO" id="GO:0090729">
    <property type="term" value="F:toxin activity"/>
    <property type="evidence" value="ECO:0007669"/>
    <property type="project" value="UniProtKB-KW"/>
</dbReference>
<reference evidence="13 14" key="1">
    <citation type="journal article" date="2014" name="Genome Announc.">
        <title>Draft genome sequences of eight enterohepatic helicobacter species isolated from both laboratory and wild rodents.</title>
        <authorList>
            <person name="Sheh A."/>
            <person name="Shen Z."/>
            <person name="Fox J.G."/>
        </authorList>
    </citation>
    <scope>NUCLEOTIDE SEQUENCE [LARGE SCALE GENOMIC DNA]</scope>
    <source>
        <strain evidence="13 14">MIT 01-6451</strain>
    </source>
</reference>
<comment type="caution">
    <text evidence="13">The sequence shown here is derived from an EMBL/GenBank/DDBJ whole genome shotgun (WGS) entry which is preliminary data.</text>
</comment>
<evidence type="ECO:0000313" key="14">
    <source>
        <dbReference type="Proteomes" id="UP000029707"/>
    </source>
</evidence>
<dbReference type="GO" id="GO:0030246">
    <property type="term" value="F:carbohydrate binding"/>
    <property type="evidence" value="ECO:0007669"/>
    <property type="project" value="UniProtKB-KW"/>
</dbReference>
<evidence type="ECO:0000256" key="4">
    <source>
        <dbReference type="ARBA" id="ARBA00022729"/>
    </source>
</evidence>
<sequence>MRYIFFLLMTFMLIAYSSTPKTDDLGYLPMNKKDLGIGSTPTPPPNEPIPSEKSRKLRMSMEKTRVPIISNPNNNNNNTLEIDRNISNPISIMSSSGGLLTLWALNPGNWVWGYTPLDAQSFHQAPFWRIISFPNGQVMIKNEEKGTCLQAYRNGAVHEVCDTKSPGQFWILNFFDNQAVQIQNVDAKMCLQTPTNRATTYYSIYITKCAINEPNLDQQWYITPIIDNAAPIFVTNPK</sequence>
<comment type="subcellular location">
    <subcellularLocation>
        <location evidence="1">Cell outer membrane</location>
        <topology evidence="1">Lipid-anchor</topology>
    </subcellularLocation>
</comment>
<evidence type="ECO:0000256" key="7">
    <source>
        <dbReference type="ARBA" id="ARBA00023136"/>
    </source>
</evidence>
<dbReference type="EMBL" id="JRMQ02000004">
    <property type="protein sequence ID" value="TLE02017.1"/>
    <property type="molecule type" value="Genomic_DNA"/>
</dbReference>
<feature type="region of interest" description="Disordered" evidence="11">
    <location>
        <begin position="36"/>
        <end position="55"/>
    </location>
</feature>